<name>J4IBB9_9APHY</name>
<dbReference type="HOGENOM" id="CLU_025635_0_0_1"/>
<dbReference type="PANTHER" id="PTHR45789:SF2">
    <property type="entry name" value="FI18025P1"/>
    <property type="match status" value="1"/>
</dbReference>
<dbReference type="InterPro" id="IPR036910">
    <property type="entry name" value="HMG_box_dom_sf"/>
</dbReference>
<dbReference type="GeneID" id="24099302"/>
<sequence>MTITFATDMNPISFSSDPTAYELPTDGAADLLVSSPPASPALGATRVSHAKKRDASYIPRPPNAFILFRSSFIRAQHIPGKIEGNHSALSKIIGKYWKSLPREEREVWEARAIVAQAEHRKKYPDWRFRPSANALAKVKDGPKRRANRKGRGEAEKEVRSREKRCARIAALLVEGKTGSDLEAAVKEYDSVAKEASQVKEEGSVPPEAATPTPGELQDANVGSRAAQTEPTVEVGPPKPTESDSLLPHKPVDGGGTPARAPGRVSDARFNVPLTAMFKRSSSAPASHTRNSIAYFDDSSAYISAGRRYSVDTTAPFAAASLFAGSLLSPPRRHEDTPRVDAGDNVPSTHPSLPGFCSPRDFVSFGGSTEQWHQPTVELFDTGFPARAQLTSALHILPAQGFGPSTVSADCWSPPLPAFVPDTEGFPSPAHSPPPAVPLALDDGDCCADLADLTRIAAQGVPSDLFRSSYSSLKGWAGDSTSLVPPLIVPPADAVVMRDAFEAAAAAAAFAEWPGTGVAVAAPATYSCHWSDPTDWQGLQYYAQGLQDLDCRQGHGLYYD</sequence>
<evidence type="ECO:0000256" key="2">
    <source>
        <dbReference type="ARBA" id="ARBA00023242"/>
    </source>
</evidence>
<dbReference type="InParanoid" id="J4IBB9"/>
<dbReference type="InterPro" id="IPR009071">
    <property type="entry name" value="HMG_box_dom"/>
</dbReference>
<dbReference type="OrthoDB" id="6247875at2759"/>
<gene>
    <name evidence="6" type="ORF">FIBRA_06567</name>
</gene>
<keyword evidence="1 3" id="KW-0238">DNA-binding</keyword>
<dbReference type="InterPro" id="IPR051356">
    <property type="entry name" value="SOX/SOX-like_TF"/>
</dbReference>
<dbReference type="SUPFAM" id="SSF47095">
    <property type="entry name" value="HMG-box"/>
    <property type="match status" value="1"/>
</dbReference>
<evidence type="ECO:0000259" key="5">
    <source>
        <dbReference type="PROSITE" id="PS50118"/>
    </source>
</evidence>
<dbReference type="CDD" id="cd01389">
    <property type="entry name" value="HMG-box_ROX1-like"/>
    <property type="match status" value="1"/>
</dbReference>
<evidence type="ECO:0000256" key="4">
    <source>
        <dbReference type="SAM" id="MobiDB-lite"/>
    </source>
</evidence>
<dbReference type="STRING" id="599839.J4IBB9"/>
<dbReference type="AlphaFoldDB" id="J4IBB9"/>
<feature type="region of interest" description="Disordered" evidence="4">
    <location>
        <begin position="328"/>
        <end position="350"/>
    </location>
</feature>
<accession>J4IBB9</accession>
<dbReference type="Pfam" id="PF00505">
    <property type="entry name" value="HMG_box"/>
    <property type="match status" value="1"/>
</dbReference>
<reference evidence="6 7" key="1">
    <citation type="journal article" date="2012" name="Appl. Environ. Microbiol.">
        <title>Short-read sequencing for genomic analysis of the brown rot fungus Fibroporia radiculosa.</title>
        <authorList>
            <person name="Tang J.D."/>
            <person name="Perkins A.D."/>
            <person name="Sonstegard T.S."/>
            <person name="Schroeder S.G."/>
            <person name="Burgess S.C."/>
            <person name="Diehl S.V."/>
        </authorList>
    </citation>
    <scope>NUCLEOTIDE SEQUENCE [LARGE SCALE GENOMIC DNA]</scope>
    <source>
        <strain evidence="6 7">TFFH 294</strain>
    </source>
</reference>
<dbReference type="Gene3D" id="1.10.30.10">
    <property type="entry name" value="High mobility group box domain"/>
    <property type="match status" value="1"/>
</dbReference>
<organism evidence="6 7">
    <name type="scientific">Fibroporia radiculosa</name>
    <dbReference type="NCBI Taxonomy" id="599839"/>
    <lineage>
        <taxon>Eukaryota</taxon>
        <taxon>Fungi</taxon>
        <taxon>Dikarya</taxon>
        <taxon>Basidiomycota</taxon>
        <taxon>Agaricomycotina</taxon>
        <taxon>Agaricomycetes</taxon>
        <taxon>Polyporales</taxon>
        <taxon>Fibroporiaceae</taxon>
        <taxon>Fibroporia</taxon>
    </lineage>
</organism>
<dbReference type="PROSITE" id="PS50118">
    <property type="entry name" value="HMG_BOX_2"/>
    <property type="match status" value="1"/>
</dbReference>
<keyword evidence="7" id="KW-1185">Reference proteome</keyword>
<dbReference type="RefSeq" id="XP_012183674.1">
    <property type="nucleotide sequence ID" value="XM_012328284.1"/>
</dbReference>
<feature type="DNA-binding region" description="HMG box" evidence="3">
    <location>
        <begin position="58"/>
        <end position="127"/>
    </location>
</feature>
<evidence type="ECO:0000256" key="3">
    <source>
        <dbReference type="PROSITE-ProRule" id="PRU00267"/>
    </source>
</evidence>
<dbReference type="Proteomes" id="UP000006352">
    <property type="component" value="Unassembled WGS sequence"/>
</dbReference>
<feature type="domain" description="HMG box" evidence="5">
    <location>
        <begin position="58"/>
        <end position="127"/>
    </location>
</feature>
<feature type="region of interest" description="Disordered" evidence="4">
    <location>
        <begin position="195"/>
        <end position="264"/>
    </location>
</feature>
<feature type="compositionally biased region" description="Basic and acidic residues" evidence="4">
    <location>
        <begin position="331"/>
        <end position="341"/>
    </location>
</feature>
<dbReference type="SMART" id="SM00398">
    <property type="entry name" value="HMG"/>
    <property type="match status" value="1"/>
</dbReference>
<dbReference type="EMBL" id="HE797155">
    <property type="protein sequence ID" value="CCM04391.1"/>
    <property type="molecule type" value="Genomic_DNA"/>
</dbReference>
<evidence type="ECO:0000256" key="1">
    <source>
        <dbReference type="ARBA" id="ARBA00023125"/>
    </source>
</evidence>
<feature type="region of interest" description="Disordered" evidence="4">
    <location>
        <begin position="138"/>
        <end position="159"/>
    </location>
</feature>
<dbReference type="PANTHER" id="PTHR45789">
    <property type="entry name" value="FI18025P1"/>
    <property type="match status" value="1"/>
</dbReference>
<evidence type="ECO:0000313" key="7">
    <source>
        <dbReference type="Proteomes" id="UP000006352"/>
    </source>
</evidence>
<dbReference type="GO" id="GO:0005634">
    <property type="term" value="C:nucleus"/>
    <property type="evidence" value="ECO:0007669"/>
    <property type="project" value="UniProtKB-UniRule"/>
</dbReference>
<keyword evidence="2 3" id="KW-0539">Nucleus</keyword>
<proteinExistence type="predicted"/>
<protein>
    <recommendedName>
        <fullName evidence="5">HMG box domain-containing protein</fullName>
    </recommendedName>
</protein>
<dbReference type="GO" id="GO:0000981">
    <property type="term" value="F:DNA-binding transcription factor activity, RNA polymerase II-specific"/>
    <property type="evidence" value="ECO:0007669"/>
    <property type="project" value="TreeGrafter"/>
</dbReference>
<dbReference type="GO" id="GO:0000978">
    <property type="term" value="F:RNA polymerase II cis-regulatory region sequence-specific DNA binding"/>
    <property type="evidence" value="ECO:0007669"/>
    <property type="project" value="TreeGrafter"/>
</dbReference>
<evidence type="ECO:0000313" key="6">
    <source>
        <dbReference type="EMBL" id="CCM04391.1"/>
    </source>
</evidence>
<feature type="compositionally biased region" description="Basic and acidic residues" evidence="4">
    <location>
        <begin position="150"/>
        <end position="159"/>
    </location>
</feature>